<protein>
    <submittedName>
        <fullName evidence="2">Uncharacterized protein</fullName>
    </submittedName>
</protein>
<reference evidence="2 3" key="1">
    <citation type="submission" date="2024-08" db="EMBL/GenBank/DDBJ databases">
        <title>Insights into the chromosomal genome structure of Flemingia macrophylla.</title>
        <authorList>
            <person name="Ding Y."/>
            <person name="Zhao Y."/>
            <person name="Bi W."/>
            <person name="Wu M."/>
            <person name="Zhao G."/>
            <person name="Gong Y."/>
            <person name="Li W."/>
            <person name="Zhang P."/>
        </authorList>
    </citation>
    <scope>NUCLEOTIDE SEQUENCE [LARGE SCALE GENOMIC DNA]</scope>
    <source>
        <strain evidence="2">DYQJB</strain>
        <tissue evidence="2">Leaf</tissue>
    </source>
</reference>
<dbReference type="AlphaFoldDB" id="A0ABD1M6Z5"/>
<proteinExistence type="predicted"/>
<accession>A0ABD1M6Z5</accession>
<sequence length="306" mass="34399">MMRKMLLRKSVLASQKKSQKDDSSTINDPPSNKDKGKGKLVSSKKPPPKARTSSFMQDARKDAIRYSFGNEDFESTQIVLPSPTQEKVDSFFIGSSNHDDKGFSSLQFLGTSQVIPQQDHIDAQSPPLYVQVYVDPDQARNDVVRLENLTSCPYMDSSSSIPLHTKAHHQSISFNISSFFLNGKDQDEDDKIFVVLSMPPSRSTGEKDLKTTRDFEEMLRVFREKAYVPYLLASLEDPIFKVEMEAAANDLDTFLNLPVDVVTELEDVLTLLAQAYTIFSKISADKKNLTNLETSTEADKARLIQL</sequence>
<gene>
    <name evidence="2" type="ORF">Fmac_018441</name>
</gene>
<name>A0ABD1M6Z5_9FABA</name>
<comment type="caution">
    <text evidence="2">The sequence shown here is derived from an EMBL/GenBank/DDBJ whole genome shotgun (WGS) entry which is preliminary data.</text>
</comment>
<dbReference type="Proteomes" id="UP001603857">
    <property type="component" value="Unassembled WGS sequence"/>
</dbReference>
<feature type="region of interest" description="Disordered" evidence="1">
    <location>
        <begin position="1"/>
        <end position="57"/>
    </location>
</feature>
<evidence type="ECO:0000313" key="2">
    <source>
        <dbReference type="EMBL" id="KAL2330860.1"/>
    </source>
</evidence>
<keyword evidence="3" id="KW-1185">Reference proteome</keyword>
<organism evidence="2 3">
    <name type="scientific">Flemingia macrophylla</name>
    <dbReference type="NCBI Taxonomy" id="520843"/>
    <lineage>
        <taxon>Eukaryota</taxon>
        <taxon>Viridiplantae</taxon>
        <taxon>Streptophyta</taxon>
        <taxon>Embryophyta</taxon>
        <taxon>Tracheophyta</taxon>
        <taxon>Spermatophyta</taxon>
        <taxon>Magnoliopsida</taxon>
        <taxon>eudicotyledons</taxon>
        <taxon>Gunneridae</taxon>
        <taxon>Pentapetalae</taxon>
        <taxon>rosids</taxon>
        <taxon>fabids</taxon>
        <taxon>Fabales</taxon>
        <taxon>Fabaceae</taxon>
        <taxon>Papilionoideae</taxon>
        <taxon>50 kb inversion clade</taxon>
        <taxon>NPAAA clade</taxon>
        <taxon>indigoferoid/millettioid clade</taxon>
        <taxon>Phaseoleae</taxon>
        <taxon>Flemingia</taxon>
    </lineage>
</organism>
<evidence type="ECO:0000256" key="1">
    <source>
        <dbReference type="SAM" id="MobiDB-lite"/>
    </source>
</evidence>
<dbReference type="EMBL" id="JBGMDY010000006">
    <property type="protein sequence ID" value="KAL2330860.1"/>
    <property type="molecule type" value="Genomic_DNA"/>
</dbReference>
<evidence type="ECO:0000313" key="3">
    <source>
        <dbReference type="Proteomes" id="UP001603857"/>
    </source>
</evidence>